<keyword evidence="14" id="KW-1185">Reference proteome</keyword>
<dbReference type="Gene3D" id="2.40.160.10">
    <property type="entry name" value="Porin"/>
    <property type="match status" value="1"/>
</dbReference>
<dbReference type="InterPro" id="IPR023614">
    <property type="entry name" value="Porin_dom_sf"/>
</dbReference>
<dbReference type="InterPro" id="IPR033900">
    <property type="entry name" value="Gram_neg_porin_domain"/>
</dbReference>
<reference evidence="13 14" key="1">
    <citation type="submission" date="2022-02" db="EMBL/GenBank/DDBJ databases">
        <title>Mesosutterella porci, a novel member of the family Sutterellaceae from pig feces.</title>
        <authorList>
            <person name="Wylensek D."/>
            <person name="Clavel T."/>
        </authorList>
    </citation>
    <scope>NUCLEOTIDE SEQUENCE [LARGE SCALE GENOMIC DNA]</scope>
    <source>
        <strain evidence="14">oilRF-744-wt-GAM-9</strain>
    </source>
</reference>
<sequence>MNSNKIAAALAAAALSGAAAAAPSVTMYGVVDTGLQYTHVSNRGVDTFEMNSGNYAGSRWGVKGEEKIGSSSVGFILESGFASDTGAQGKSGSIFNRESQIYVKGSWGRIGAGRVGAFTSGSSSLSRYWDFEPFETGYYDAGLQGTQVNVWRLNSNTLYYVSPKMNGFEFGGQYSFTGSTSDKETNGMARDSHFGNIYARWDGKNARVIAGVEADFIGHDYRDTDPNKTRWSAKLAGAWTPNAGPVTLFAGYNYYKNQNRFTDSTWDDDYKVVYDGSGRGLEGHAFFLGGRYSVGAASFLGQFQFLTGKNKGAVKGDEDDYKRYVGSLGVHYYFSKRTMGYGVVSYAKGTGLLDTDTTETNRVVTTVGVTHWF</sequence>
<keyword evidence="8" id="KW-0626">Porin</keyword>
<keyword evidence="10" id="KW-0998">Cell outer membrane</keyword>
<dbReference type="SUPFAM" id="SSF56935">
    <property type="entry name" value="Porins"/>
    <property type="match status" value="1"/>
</dbReference>
<keyword evidence="7" id="KW-0406">Ion transport</keyword>
<dbReference type="CDD" id="cd00342">
    <property type="entry name" value="gram_neg_porins"/>
    <property type="match status" value="1"/>
</dbReference>
<evidence type="ECO:0000259" key="12">
    <source>
        <dbReference type="Pfam" id="PF13609"/>
    </source>
</evidence>
<evidence type="ECO:0000256" key="8">
    <source>
        <dbReference type="ARBA" id="ARBA00023114"/>
    </source>
</evidence>
<proteinExistence type="predicted"/>
<evidence type="ECO:0000256" key="3">
    <source>
        <dbReference type="ARBA" id="ARBA00022448"/>
    </source>
</evidence>
<organism evidence="13 14">
    <name type="scientific">Mesosutterella porci</name>
    <dbReference type="NCBI Taxonomy" id="2915351"/>
    <lineage>
        <taxon>Bacteria</taxon>
        <taxon>Pseudomonadati</taxon>
        <taxon>Pseudomonadota</taxon>
        <taxon>Betaproteobacteria</taxon>
        <taxon>Burkholderiales</taxon>
        <taxon>Sutterellaceae</taxon>
        <taxon>Mesosutterella</taxon>
    </lineage>
</organism>
<comment type="subcellular location">
    <subcellularLocation>
        <location evidence="1">Cell outer membrane</location>
        <topology evidence="1">Multi-pass membrane protein</topology>
    </subcellularLocation>
</comment>
<keyword evidence="6 11" id="KW-0732">Signal</keyword>
<evidence type="ECO:0000256" key="7">
    <source>
        <dbReference type="ARBA" id="ARBA00023065"/>
    </source>
</evidence>
<evidence type="ECO:0000256" key="6">
    <source>
        <dbReference type="ARBA" id="ARBA00022729"/>
    </source>
</evidence>
<dbReference type="Proteomes" id="UP001297600">
    <property type="component" value="Unassembled WGS sequence"/>
</dbReference>
<feature type="chain" id="PRO_5046427356" evidence="11">
    <location>
        <begin position="22"/>
        <end position="373"/>
    </location>
</feature>
<evidence type="ECO:0000256" key="9">
    <source>
        <dbReference type="ARBA" id="ARBA00023136"/>
    </source>
</evidence>
<evidence type="ECO:0000313" key="14">
    <source>
        <dbReference type="Proteomes" id="UP001297600"/>
    </source>
</evidence>
<evidence type="ECO:0000256" key="2">
    <source>
        <dbReference type="ARBA" id="ARBA00011233"/>
    </source>
</evidence>
<evidence type="ECO:0000256" key="4">
    <source>
        <dbReference type="ARBA" id="ARBA00022452"/>
    </source>
</evidence>
<dbReference type="RefSeq" id="WP_237978132.1">
    <property type="nucleotide sequence ID" value="NZ_JAKNCT010000003.1"/>
</dbReference>
<feature type="domain" description="Porin" evidence="12">
    <location>
        <begin position="8"/>
        <end position="350"/>
    </location>
</feature>
<keyword evidence="5" id="KW-0812">Transmembrane</keyword>
<keyword evidence="4" id="KW-1134">Transmembrane beta strand</keyword>
<feature type="signal peptide" evidence="11">
    <location>
        <begin position="1"/>
        <end position="21"/>
    </location>
</feature>
<evidence type="ECO:0000256" key="5">
    <source>
        <dbReference type="ARBA" id="ARBA00022692"/>
    </source>
</evidence>
<evidence type="ECO:0000313" key="13">
    <source>
        <dbReference type="EMBL" id="MCG5030477.1"/>
    </source>
</evidence>
<dbReference type="PANTHER" id="PTHR34501">
    <property type="entry name" value="PROTEIN YDDL-RELATED"/>
    <property type="match status" value="1"/>
</dbReference>
<protein>
    <submittedName>
        <fullName evidence="13">Porin</fullName>
    </submittedName>
</protein>
<keyword evidence="3" id="KW-0813">Transport</keyword>
<comment type="subunit">
    <text evidence="2">Homotrimer.</text>
</comment>
<dbReference type="PANTHER" id="PTHR34501:SF9">
    <property type="entry name" value="MAJOR OUTER MEMBRANE PROTEIN P.IA"/>
    <property type="match status" value="1"/>
</dbReference>
<dbReference type="InterPro" id="IPR050298">
    <property type="entry name" value="Gram-neg_bact_OMP"/>
</dbReference>
<accession>A0ABS9MPD2</accession>
<evidence type="ECO:0000256" key="11">
    <source>
        <dbReference type="SAM" id="SignalP"/>
    </source>
</evidence>
<dbReference type="EMBL" id="JAKNCT010000003">
    <property type="protein sequence ID" value="MCG5030477.1"/>
    <property type="molecule type" value="Genomic_DNA"/>
</dbReference>
<evidence type="ECO:0000256" key="10">
    <source>
        <dbReference type="ARBA" id="ARBA00023237"/>
    </source>
</evidence>
<keyword evidence="9" id="KW-0472">Membrane</keyword>
<comment type="caution">
    <text evidence="13">The sequence shown here is derived from an EMBL/GenBank/DDBJ whole genome shotgun (WGS) entry which is preliminary data.</text>
</comment>
<gene>
    <name evidence="13" type="ORF">MAF45_03320</name>
</gene>
<name>A0ABS9MPD2_9BURK</name>
<evidence type="ECO:0000256" key="1">
    <source>
        <dbReference type="ARBA" id="ARBA00004571"/>
    </source>
</evidence>
<dbReference type="Pfam" id="PF13609">
    <property type="entry name" value="Porin_4"/>
    <property type="match status" value="1"/>
</dbReference>